<gene>
    <name evidence="2" type="ORF">KIP89_07060</name>
</gene>
<dbReference type="Proteomes" id="UP001166585">
    <property type="component" value="Unassembled WGS sequence"/>
</dbReference>
<accession>A0ABS5R921</accession>
<comment type="caution">
    <text evidence="2">The sequence shown here is derived from an EMBL/GenBank/DDBJ whole genome shotgun (WGS) entry which is preliminary data.</text>
</comment>
<feature type="compositionally biased region" description="Polar residues" evidence="1">
    <location>
        <begin position="16"/>
        <end position="29"/>
    </location>
</feature>
<dbReference type="InterPro" id="IPR021880">
    <property type="entry name" value="DUF3489"/>
</dbReference>
<name>A0ABS5R921_9HYPH</name>
<keyword evidence="3" id="KW-1185">Reference proteome</keyword>
<feature type="region of interest" description="Disordered" evidence="1">
    <location>
        <begin position="1"/>
        <end position="29"/>
    </location>
</feature>
<protein>
    <submittedName>
        <fullName evidence="2">DUF3489 domain-containing protein</fullName>
    </submittedName>
</protein>
<dbReference type="Pfam" id="PF11994">
    <property type="entry name" value="DUF3489"/>
    <property type="match status" value="1"/>
</dbReference>
<reference evidence="2" key="1">
    <citation type="submission" date="2021-05" db="EMBL/GenBank/DDBJ databases">
        <authorList>
            <person name="Sun Q."/>
            <person name="Inoue M."/>
        </authorList>
    </citation>
    <scope>NUCLEOTIDE SEQUENCE</scope>
    <source>
        <strain evidence="2">VKM B-3255</strain>
    </source>
</reference>
<proteinExistence type="predicted"/>
<dbReference type="EMBL" id="JAHCQH010000015">
    <property type="protein sequence ID" value="MBS9476862.1"/>
    <property type="molecule type" value="Genomic_DNA"/>
</dbReference>
<evidence type="ECO:0000313" key="3">
    <source>
        <dbReference type="Proteomes" id="UP001166585"/>
    </source>
</evidence>
<evidence type="ECO:0000256" key="1">
    <source>
        <dbReference type="SAM" id="MobiDB-lite"/>
    </source>
</evidence>
<organism evidence="2 3">
    <name type="scientific">Ancylobacter radicis</name>
    <dbReference type="NCBI Taxonomy" id="2836179"/>
    <lineage>
        <taxon>Bacteria</taxon>
        <taxon>Pseudomonadati</taxon>
        <taxon>Pseudomonadota</taxon>
        <taxon>Alphaproteobacteria</taxon>
        <taxon>Hyphomicrobiales</taxon>
        <taxon>Xanthobacteraceae</taxon>
        <taxon>Ancylobacter</taxon>
    </lineage>
</organism>
<sequence length="95" mass="10081">MIEAVATGSPDPVEASVSQAPEQSAPSSRCTKADIVLSLLQTEQGASIARLMEATGWQAHSVRGFLSAEVLKKRGLNLVSAVGSNGERRYRIDAR</sequence>
<evidence type="ECO:0000313" key="2">
    <source>
        <dbReference type="EMBL" id="MBS9476862.1"/>
    </source>
</evidence>